<evidence type="ECO:0000256" key="1">
    <source>
        <dbReference type="ARBA" id="ARBA00023002"/>
    </source>
</evidence>
<dbReference type="InterPro" id="IPR050791">
    <property type="entry name" value="Aldo-Keto_reductase"/>
</dbReference>
<dbReference type="Pfam" id="PF00248">
    <property type="entry name" value="Aldo_ket_red"/>
    <property type="match status" value="1"/>
</dbReference>
<dbReference type="CDD" id="cd19078">
    <property type="entry name" value="AKR_AKR13C1_2"/>
    <property type="match status" value="1"/>
</dbReference>
<dbReference type="Proteomes" id="UP001276564">
    <property type="component" value="Unassembled WGS sequence"/>
</dbReference>
<evidence type="ECO:0000259" key="2">
    <source>
        <dbReference type="Pfam" id="PF00248"/>
    </source>
</evidence>
<sequence length="410" mass="44049">MSTDSSTAISQSPRVNRRDILLAGGALGLTSLMPSLPATAQAAGAAAQSSSAPAAGRRRLGSLEVSPVGLGCQWLPGPKEGTVSDFYTSTLDRGEAIRLIRSAVDRGVTLIDTAEMYGPFISEDIVGEALQAVRDQVALETKFGGDIDPDTGKMGERGMNSRPEHVRRAVEGCLKRLRTDRIDLLYQHRVDPTVPIEDVAGVVKDLMAEGKVLNWGLSEPGIQTIRRAHAEQPLAAIQNEYSMLWRGAEAEVLPLCEELGIGFVCWSPLGMGFLSGKMSADTRFGSGASFDLQPGAGSFDFRALVPRFEPENLKSNMALYAVVLKWAQRKEAVPAQIALAWLLAQKPWIVPIPGTTKIAHMEQNVGAASITFSAAEFQEINSDIASVEIHGARLPKEEEHVVGADTPPKQ</sequence>
<dbReference type="Gene3D" id="3.20.20.100">
    <property type="entry name" value="NADP-dependent oxidoreductase domain"/>
    <property type="match status" value="1"/>
</dbReference>
<organism evidence="3 4">
    <name type="scientific">Mesorhizobium abyssinicae</name>
    <dbReference type="NCBI Taxonomy" id="1209958"/>
    <lineage>
        <taxon>Bacteria</taxon>
        <taxon>Pseudomonadati</taxon>
        <taxon>Pseudomonadota</taxon>
        <taxon>Alphaproteobacteria</taxon>
        <taxon>Hyphomicrobiales</taxon>
        <taxon>Phyllobacteriaceae</taxon>
        <taxon>Mesorhizobium</taxon>
    </lineage>
</organism>
<dbReference type="EMBL" id="JAVIIP010000017">
    <property type="protein sequence ID" value="MDX8540952.1"/>
    <property type="molecule type" value="Genomic_DNA"/>
</dbReference>
<protein>
    <submittedName>
        <fullName evidence="3">Aldo/keto reductase</fullName>
    </submittedName>
</protein>
<dbReference type="RefSeq" id="WP_320321680.1">
    <property type="nucleotide sequence ID" value="NZ_JAVIIP010000017.1"/>
</dbReference>
<dbReference type="PROSITE" id="PS51318">
    <property type="entry name" value="TAT"/>
    <property type="match status" value="1"/>
</dbReference>
<comment type="caution">
    <text evidence="3">The sequence shown here is derived from an EMBL/GenBank/DDBJ whole genome shotgun (WGS) entry which is preliminary data.</text>
</comment>
<evidence type="ECO:0000313" key="3">
    <source>
        <dbReference type="EMBL" id="MDX8540952.1"/>
    </source>
</evidence>
<dbReference type="PANTHER" id="PTHR43625">
    <property type="entry name" value="AFLATOXIN B1 ALDEHYDE REDUCTASE"/>
    <property type="match status" value="1"/>
</dbReference>
<dbReference type="SUPFAM" id="SSF51430">
    <property type="entry name" value="NAD(P)-linked oxidoreductase"/>
    <property type="match status" value="1"/>
</dbReference>
<keyword evidence="1" id="KW-0560">Oxidoreductase</keyword>
<dbReference type="InterPro" id="IPR023210">
    <property type="entry name" value="NADP_OxRdtase_dom"/>
</dbReference>
<evidence type="ECO:0000313" key="4">
    <source>
        <dbReference type="Proteomes" id="UP001276564"/>
    </source>
</evidence>
<dbReference type="InterPro" id="IPR006311">
    <property type="entry name" value="TAT_signal"/>
</dbReference>
<name>A0ABU5AUG7_9HYPH</name>
<proteinExistence type="predicted"/>
<reference evidence="3 4" key="1">
    <citation type="submission" date="2023-08" db="EMBL/GenBank/DDBJ databases">
        <title>Implementing the SeqCode for naming new Mesorhizobium species isolated from Vachellia karroo root nodules.</title>
        <authorList>
            <person name="Van Lill M."/>
        </authorList>
    </citation>
    <scope>NUCLEOTIDE SEQUENCE [LARGE SCALE GENOMIC DNA]</scope>
    <source>
        <strain evidence="3 4">VK4B</strain>
    </source>
</reference>
<dbReference type="InterPro" id="IPR036812">
    <property type="entry name" value="NAD(P)_OxRdtase_dom_sf"/>
</dbReference>
<accession>A0ABU5AUG7</accession>
<keyword evidence="4" id="KW-1185">Reference proteome</keyword>
<gene>
    <name evidence="3" type="ORF">RFM23_25375</name>
</gene>
<feature type="domain" description="NADP-dependent oxidoreductase" evidence="2">
    <location>
        <begin position="90"/>
        <end position="382"/>
    </location>
</feature>
<dbReference type="PANTHER" id="PTHR43625:SF77">
    <property type="entry name" value="ALDO-KETO REDUCTASE"/>
    <property type="match status" value="1"/>
</dbReference>